<dbReference type="Gene3D" id="1.20.1250.20">
    <property type="entry name" value="MFS general substrate transporter like domains"/>
    <property type="match status" value="1"/>
</dbReference>
<dbReference type="SUPFAM" id="SSF103473">
    <property type="entry name" value="MFS general substrate transporter"/>
    <property type="match status" value="1"/>
</dbReference>
<evidence type="ECO:0008006" key="8">
    <source>
        <dbReference type="Google" id="ProtNLM"/>
    </source>
</evidence>
<dbReference type="Proteomes" id="UP000078542">
    <property type="component" value="Unassembled WGS sequence"/>
</dbReference>
<reference evidence="6 7" key="1">
    <citation type="submission" date="2016-03" db="EMBL/GenBank/DDBJ databases">
        <title>Cyphomyrmex costatus WGS genome.</title>
        <authorList>
            <person name="Nygaard S."/>
            <person name="Hu H."/>
            <person name="Boomsma J."/>
            <person name="Zhang G."/>
        </authorList>
    </citation>
    <scope>NUCLEOTIDE SEQUENCE [LARGE SCALE GENOMIC DNA]</scope>
    <source>
        <strain evidence="6">MS0001</strain>
        <tissue evidence="6">Whole body</tissue>
    </source>
</reference>
<dbReference type="AlphaFoldDB" id="A0A195CV78"/>
<name>A0A195CV78_9HYME</name>
<dbReference type="EMBL" id="KQ977259">
    <property type="protein sequence ID" value="KYN04535.1"/>
    <property type="molecule type" value="Genomic_DNA"/>
</dbReference>
<evidence type="ECO:0000313" key="6">
    <source>
        <dbReference type="EMBL" id="KYN04535.1"/>
    </source>
</evidence>
<evidence type="ECO:0000256" key="1">
    <source>
        <dbReference type="ARBA" id="ARBA00004370"/>
    </source>
</evidence>
<dbReference type="InterPro" id="IPR036259">
    <property type="entry name" value="MFS_trans_sf"/>
</dbReference>
<sequence>MIPKLYPTKYVNVLGQLTTFISLVGSYIVVQLYPIMITHDRDATIYFYCIMSVIATFFLMFTLPETLGKTKTQIEEAFKGKLQIDETIKKIEDT</sequence>
<dbReference type="InterPro" id="IPR005828">
    <property type="entry name" value="MFS_sugar_transport-like"/>
</dbReference>
<organism evidence="6 7">
    <name type="scientific">Cyphomyrmex costatus</name>
    <dbReference type="NCBI Taxonomy" id="456900"/>
    <lineage>
        <taxon>Eukaryota</taxon>
        <taxon>Metazoa</taxon>
        <taxon>Ecdysozoa</taxon>
        <taxon>Arthropoda</taxon>
        <taxon>Hexapoda</taxon>
        <taxon>Insecta</taxon>
        <taxon>Pterygota</taxon>
        <taxon>Neoptera</taxon>
        <taxon>Endopterygota</taxon>
        <taxon>Hymenoptera</taxon>
        <taxon>Apocrita</taxon>
        <taxon>Aculeata</taxon>
        <taxon>Formicoidea</taxon>
        <taxon>Formicidae</taxon>
        <taxon>Myrmicinae</taxon>
        <taxon>Cyphomyrmex</taxon>
    </lineage>
</organism>
<gene>
    <name evidence="6" type="ORF">ALC62_04526</name>
</gene>
<comment type="subcellular location">
    <subcellularLocation>
        <location evidence="1">Membrane</location>
    </subcellularLocation>
</comment>
<protein>
    <recommendedName>
        <fullName evidence="8">Facilitated trehalose transporter Tret1</fullName>
    </recommendedName>
</protein>
<keyword evidence="4 5" id="KW-0472">Membrane</keyword>
<evidence type="ECO:0000256" key="4">
    <source>
        <dbReference type="ARBA" id="ARBA00023136"/>
    </source>
</evidence>
<keyword evidence="3 5" id="KW-1133">Transmembrane helix</keyword>
<evidence type="ECO:0000256" key="3">
    <source>
        <dbReference type="ARBA" id="ARBA00022989"/>
    </source>
</evidence>
<accession>A0A195CV78</accession>
<evidence type="ECO:0000256" key="5">
    <source>
        <dbReference type="SAM" id="Phobius"/>
    </source>
</evidence>
<dbReference type="STRING" id="456900.A0A195CV78"/>
<proteinExistence type="predicted"/>
<feature type="transmembrane region" description="Helical" evidence="5">
    <location>
        <begin position="45"/>
        <end position="63"/>
    </location>
</feature>
<keyword evidence="7" id="KW-1185">Reference proteome</keyword>
<evidence type="ECO:0000256" key="2">
    <source>
        <dbReference type="ARBA" id="ARBA00022692"/>
    </source>
</evidence>
<evidence type="ECO:0000313" key="7">
    <source>
        <dbReference type="Proteomes" id="UP000078542"/>
    </source>
</evidence>
<dbReference type="GO" id="GO:0022857">
    <property type="term" value="F:transmembrane transporter activity"/>
    <property type="evidence" value="ECO:0007669"/>
    <property type="project" value="InterPro"/>
</dbReference>
<feature type="transmembrane region" description="Helical" evidence="5">
    <location>
        <begin position="12"/>
        <end position="33"/>
    </location>
</feature>
<dbReference type="GO" id="GO:0016020">
    <property type="term" value="C:membrane"/>
    <property type="evidence" value="ECO:0007669"/>
    <property type="project" value="UniProtKB-SubCell"/>
</dbReference>
<dbReference type="Pfam" id="PF00083">
    <property type="entry name" value="Sugar_tr"/>
    <property type="match status" value="1"/>
</dbReference>
<keyword evidence="2 5" id="KW-0812">Transmembrane</keyword>